<dbReference type="PANTHER" id="PTHR28013:SF8">
    <property type="entry name" value="AEL027WP"/>
    <property type="match status" value="1"/>
</dbReference>
<dbReference type="KEGG" id="tgb:HG536_0F02560"/>
<proteinExistence type="predicted"/>
<dbReference type="GeneID" id="59327146"/>
<feature type="region of interest" description="Disordered" evidence="1">
    <location>
        <begin position="331"/>
        <end position="384"/>
    </location>
</feature>
<protein>
    <recommendedName>
        <fullName evidence="5">PH-response regulator protein palI/RIM9</fullName>
    </recommendedName>
</protein>
<feature type="transmembrane region" description="Helical" evidence="2">
    <location>
        <begin position="7"/>
        <end position="33"/>
    </location>
</feature>
<feature type="transmembrane region" description="Helical" evidence="2">
    <location>
        <begin position="158"/>
        <end position="179"/>
    </location>
</feature>
<dbReference type="EMBL" id="CP059251">
    <property type="protein sequence ID" value="QLL33931.1"/>
    <property type="molecule type" value="Genomic_DNA"/>
</dbReference>
<evidence type="ECO:0000313" key="3">
    <source>
        <dbReference type="EMBL" id="QLL33931.1"/>
    </source>
</evidence>
<evidence type="ECO:0000256" key="2">
    <source>
        <dbReference type="SAM" id="Phobius"/>
    </source>
</evidence>
<feature type="region of interest" description="Disordered" evidence="1">
    <location>
        <begin position="279"/>
        <end position="315"/>
    </location>
</feature>
<dbReference type="OrthoDB" id="2354757at2759"/>
<keyword evidence="2" id="KW-1133">Transmembrane helix</keyword>
<dbReference type="RefSeq" id="XP_037140605.1">
    <property type="nucleotide sequence ID" value="XM_037284709.1"/>
</dbReference>
<dbReference type="GO" id="GO:0035838">
    <property type="term" value="C:growing cell tip"/>
    <property type="evidence" value="ECO:0007669"/>
    <property type="project" value="TreeGrafter"/>
</dbReference>
<feature type="compositionally biased region" description="Polar residues" evidence="1">
    <location>
        <begin position="296"/>
        <end position="312"/>
    </location>
</feature>
<name>A0A7G3ZK95_9SACH</name>
<dbReference type="Proteomes" id="UP000515788">
    <property type="component" value="Chromosome 6"/>
</dbReference>
<evidence type="ECO:0000256" key="1">
    <source>
        <dbReference type="SAM" id="MobiDB-lite"/>
    </source>
</evidence>
<feature type="transmembrane region" description="Helical" evidence="2">
    <location>
        <begin position="91"/>
        <end position="118"/>
    </location>
</feature>
<dbReference type="PROSITE" id="PS51257">
    <property type="entry name" value="PROKAR_LIPOPROTEIN"/>
    <property type="match status" value="1"/>
</dbReference>
<feature type="compositionally biased region" description="Polar residues" evidence="1">
    <location>
        <begin position="340"/>
        <end position="355"/>
    </location>
</feature>
<feature type="transmembrane region" description="Helical" evidence="2">
    <location>
        <begin position="125"/>
        <end position="152"/>
    </location>
</feature>
<organism evidence="3 4">
    <name type="scientific">Torulaspora globosa</name>
    <dbReference type="NCBI Taxonomy" id="48254"/>
    <lineage>
        <taxon>Eukaryota</taxon>
        <taxon>Fungi</taxon>
        <taxon>Dikarya</taxon>
        <taxon>Ascomycota</taxon>
        <taxon>Saccharomycotina</taxon>
        <taxon>Saccharomycetes</taxon>
        <taxon>Saccharomycetales</taxon>
        <taxon>Saccharomycetaceae</taxon>
        <taxon>Torulaspora</taxon>
    </lineage>
</organism>
<gene>
    <name evidence="3" type="ORF">HG536_0F02560</name>
</gene>
<dbReference type="InterPro" id="IPR051380">
    <property type="entry name" value="pH-response_reg_palI/RIM9"/>
</dbReference>
<dbReference type="Pfam" id="PF06687">
    <property type="entry name" value="SUR7"/>
    <property type="match status" value="1"/>
</dbReference>
<reference evidence="3 4" key="1">
    <citation type="submission" date="2020-06" db="EMBL/GenBank/DDBJ databases">
        <title>The yeast mating-type switching endonuclease HO is a domesticated member of an unorthodox homing genetic element family.</title>
        <authorList>
            <person name="Coughlan A.Y."/>
            <person name="Lombardi L."/>
            <person name="Braun-Galleani S."/>
            <person name="Martos A.R."/>
            <person name="Galeote V."/>
            <person name="Bigey F."/>
            <person name="Dequin S."/>
            <person name="Byrne K.P."/>
            <person name="Wolfe K.H."/>
        </authorList>
    </citation>
    <scope>NUCLEOTIDE SEQUENCE [LARGE SCALE GENOMIC DNA]</scope>
    <source>
        <strain evidence="3 4">CBS764</strain>
    </source>
</reference>
<keyword evidence="2" id="KW-0472">Membrane</keyword>
<dbReference type="GO" id="GO:0005886">
    <property type="term" value="C:plasma membrane"/>
    <property type="evidence" value="ECO:0007669"/>
    <property type="project" value="InterPro"/>
</dbReference>
<dbReference type="AlphaFoldDB" id="A0A7G3ZK95"/>
<keyword evidence="2" id="KW-0812">Transmembrane</keyword>
<keyword evidence="4" id="KW-1185">Reference proteome</keyword>
<dbReference type="PANTHER" id="PTHR28013">
    <property type="entry name" value="PROTEIN DCV1-RELATED"/>
    <property type="match status" value="1"/>
</dbReference>
<accession>A0A7G3ZK95</accession>
<evidence type="ECO:0000313" key="4">
    <source>
        <dbReference type="Proteomes" id="UP000515788"/>
    </source>
</evidence>
<dbReference type="GO" id="GO:0032153">
    <property type="term" value="C:cell division site"/>
    <property type="evidence" value="ECO:0007669"/>
    <property type="project" value="TreeGrafter"/>
</dbReference>
<dbReference type="InterPro" id="IPR009571">
    <property type="entry name" value="SUR7/Rim9-like_fungi"/>
</dbReference>
<sequence>MLPRTRAVFTVICGFQFAAMAFLVIACITAPVFKQIGLSKYQGTTYGVFGYCQSDKGCSKAAATYDPFEVGSGSNGDWTLGTTPRKRLGKILIVTPVAAGLNFISLVSTLLAFAIGLLRDSTSGILFTLNLAMTALAFAASALVCVVTFLLFYPHVTWCSWLLIPAAVLPLIAIPLVFVAHSSGRRAGHGESDDDLTGIVQHDAILDSEFDSPSRKNGSYRELNNTSDSLLEKPLILPSYDNLHKQESVVRTDTDTTAHSTVEKDPYEIQAETKSQTAFSAINGPSGQVRPPVSLSMASSEYSNNYPQSQLQKEPRDVLEDIIKDSLSKDELAESHVRSVSDNGSDFTSISQRAARQQPAGPRPFPSQQQNMPPNVRSAGPDPTEMLLQNNPNFLHPNTRRMQPPVHNQQPNHFPQHPHRPRHPNSYGGFQNSVPTPVAPSTSTHYKPAYKRVGARNNMMPPASSMNGNNPYQFR</sequence>
<evidence type="ECO:0008006" key="5">
    <source>
        <dbReference type="Google" id="ProtNLM"/>
    </source>
</evidence>